<dbReference type="EMBL" id="UOGD01000279">
    <property type="protein sequence ID" value="VAX24718.1"/>
    <property type="molecule type" value="Genomic_DNA"/>
</dbReference>
<evidence type="ECO:0000313" key="2">
    <source>
        <dbReference type="EMBL" id="VAX24718.1"/>
    </source>
</evidence>
<dbReference type="Pfam" id="PF16116">
    <property type="entry name" value="DUF4832"/>
    <property type="match status" value="1"/>
</dbReference>
<accession>A0A3B1CL95</accession>
<name>A0A3B1CL95_9ZZZZ</name>
<dbReference type="InterPro" id="IPR032267">
    <property type="entry name" value="DUF4832"/>
</dbReference>
<organism evidence="2">
    <name type="scientific">hydrothermal vent metagenome</name>
    <dbReference type="NCBI Taxonomy" id="652676"/>
    <lineage>
        <taxon>unclassified sequences</taxon>
        <taxon>metagenomes</taxon>
        <taxon>ecological metagenomes</taxon>
    </lineage>
</organism>
<proteinExistence type="predicted"/>
<gene>
    <name evidence="2" type="ORF">MNBD_IGNAVI01-2986</name>
</gene>
<feature type="domain" description="DUF4832" evidence="1">
    <location>
        <begin position="1"/>
        <end position="249"/>
    </location>
</feature>
<reference evidence="2" key="1">
    <citation type="submission" date="2018-06" db="EMBL/GenBank/DDBJ databases">
        <authorList>
            <person name="Zhirakovskaya E."/>
        </authorList>
    </citation>
    <scope>NUCLEOTIDE SEQUENCE</scope>
</reference>
<feature type="non-terminal residue" evidence="2">
    <location>
        <position position="1"/>
    </location>
</feature>
<sequence length="275" mass="31356">FLANKSDGGTWPEPPFYANPGNPEFDIVTKESPYMAVDGELFWSDQGGKIDGLKAALRMRLHHFTSFSITHSYSGYEGKRYSIDHWMETPLTEEEVRKENLPISDGYFRNYDNKPVERTEFEYIRDHLGYRIELQSAEYPNQVSKNESLPVKVELINRGFATIINPRPVYFVLINTSGELVLKQMTNADPHSWQPFEPGDPEYKPLMHYVEGVISLGKIESGEYMLGLWMPDADESIQLDSRYAVRTANGDTPWWTTADGKYGVNILGTVKVAAK</sequence>
<evidence type="ECO:0000259" key="1">
    <source>
        <dbReference type="Pfam" id="PF16116"/>
    </source>
</evidence>
<dbReference type="AlphaFoldDB" id="A0A3B1CL95"/>
<protein>
    <recommendedName>
        <fullName evidence="1">DUF4832 domain-containing protein</fullName>
    </recommendedName>
</protein>